<proteinExistence type="predicted"/>
<keyword evidence="3" id="KW-1185">Reference proteome</keyword>
<name>A0ABU1TW50_9BACL</name>
<evidence type="ECO:0000259" key="1">
    <source>
        <dbReference type="Pfam" id="PF12867"/>
    </source>
</evidence>
<dbReference type="InterPro" id="IPR024775">
    <property type="entry name" value="DinB-like"/>
</dbReference>
<dbReference type="Gene3D" id="1.20.120.450">
    <property type="entry name" value="dinb family like domain"/>
    <property type="match status" value="1"/>
</dbReference>
<dbReference type="Pfam" id="PF12867">
    <property type="entry name" value="DinB_2"/>
    <property type="match status" value="1"/>
</dbReference>
<dbReference type="EMBL" id="JAVDWA010000001">
    <property type="protein sequence ID" value="MDR7071440.1"/>
    <property type="molecule type" value="Genomic_DNA"/>
</dbReference>
<comment type="caution">
    <text evidence="2">The sequence shown here is derived from an EMBL/GenBank/DDBJ whole genome shotgun (WGS) entry which is preliminary data.</text>
</comment>
<organism evidence="2 3">
    <name type="scientific">Fictibacillus barbaricus</name>
    <dbReference type="NCBI Taxonomy" id="182136"/>
    <lineage>
        <taxon>Bacteria</taxon>
        <taxon>Bacillati</taxon>
        <taxon>Bacillota</taxon>
        <taxon>Bacilli</taxon>
        <taxon>Bacillales</taxon>
        <taxon>Fictibacillaceae</taxon>
        <taxon>Fictibacillus</taxon>
    </lineage>
</organism>
<reference evidence="2 3" key="1">
    <citation type="submission" date="2023-07" db="EMBL/GenBank/DDBJ databases">
        <title>Sorghum-associated microbial communities from plants grown in Nebraska, USA.</title>
        <authorList>
            <person name="Schachtman D."/>
        </authorList>
    </citation>
    <scope>NUCLEOTIDE SEQUENCE [LARGE SCALE GENOMIC DNA]</scope>
    <source>
        <strain evidence="2 3">BE211</strain>
    </source>
</reference>
<dbReference type="InterPro" id="IPR034660">
    <property type="entry name" value="DinB/YfiT-like"/>
</dbReference>
<evidence type="ECO:0000313" key="2">
    <source>
        <dbReference type="EMBL" id="MDR7071440.1"/>
    </source>
</evidence>
<sequence>MNFKIEEMIELLERTPETLKQLLSGLSDGWVLSNEGEGTWNALEVVGHLIEAEKVNWIPRVKMILTKGESETFPDFDRFAHLQQIQGKTMDDLLNEFKQVRNESLTDLKTLITIHTDYELKGTHPVYGSVKLSELLSTWAVHDLTHITQITRVMAKRYRGDVGSWINYLSILK</sequence>
<evidence type="ECO:0000313" key="3">
    <source>
        <dbReference type="Proteomes" id="UP001258181"/>
    </source>
</evidence>
<dbReference type="SUPFAM" id="SSF109854">
    <property type="entry name" value="DinB/YfiT-like putative metalloenzymes"/>
    <property type="match status" value="1"/>
</dbReference>
<feature type="domain" description="DinB-like" evidence="1">
    <location>
        <begin position="12"/>
        <end position="150"/>
    </location>
</feature>
<gene>
    <name evidence="2" type="ORF">J2X07_000415</name>
</gene>
<dbReference type="RefSeq" id="WP_310256013.1">
    <property type="nucleotide sequence ID" value="NZ_JAVDWA010000001.1"/>
</dbReference>
<dbReference type="Proteomes" id="UP001258181">
    <property type="component" value="Unassembled WGS sequence"/>
</dbReference>
<protein>
    <recommendedName>
        <fullName evidence="1">DinB-like domain-containing protein</fullName>
    </recommendedName>
</protein>
<accession>A0ABU1TW50</accession>